<dbReference type="InterPro" id="IPR001394">
    <property type="entry name" value="Peptidase_C19_UCH"/>
</dbReference>
<evidence type="ECO:0000259" key="2">
    <source>
        <dbReference type="PROSITE" id="PS50235"/>
    </source>
</evidence>
<reference evidence="3" key="1">
    <citation type="journal article" date="2023" name="PLoS Negl. Trop. Dis.">
        <title>A genome sequence for Biomphalaria pfeifferi, the major vector snail for the human-infecting parasite Schistosoma mansoni.</title>
        <authorList>
            <person name="Bu L."/>
            <person name="Lu L."/>
            <person name="Laidemitt M.R."/>
            <person name="Zhang S.M."/>
            <person name="Mutuku M."/>
            <person name="Mkoji G."/>
            <person name="Steinauer M."/>
            <person name="Loker E.S."/>
        </authorList>
    </citation>
    <scope>NUCLEOTIDE SEQUENCE</scope>
    <source>
        <strain evidence="3">KasaAsao</strain>
    </source>
</reference>
<dbReference type="FunFam" id="3.90.70.10:FF:000043">
    <property type="entry name" value="Ubiquitin carboxyl-terminal hydrolase 40"/>
    <property type="match status" value="1"/>
</dbReference>
<dbReference type="GO" id="GO:0004843">
    <property type="term" value="F:cysteine-type deubiquitinase activity"/>
    <property type="evidence" value="ECO:0007669"/>
    <property type="project" value="InterPro"/>
</dbReference>
<dbReference type="InterPro" id="IPR038765">
    <property type="entry name" value="Papain-like_cys_pep_sf"/>
</dbReference>
<keyword evidence="3" id="KW-0378">Hydrolase</keyword>
<evidence type="ECO:0000313" key="3">
    <source>
        <dbReference type="EMBL" id="KAK0048597.1"/>
    </source>
</evidence>
<feature type="region of interest" description="Disordered" evidence="1">
    <location>
        <begin position="407"/>
        <end position="427"/>
    </location>
</feature>
<comment type="caution">
    <text evidence="3">The sequence shown here is derived from an EMBL/GenBank/DDBJ whole genome shotgun (WGS) entry which is preliminary data.</text>
</comment>
<keyword evidence="4" id="KW-1185">Reference proteome</keyword>
<organism evidence="3 4">
    <name type="scientific">Biomphalaria pfeifferi</name>
    <name type="common">Bloodfluke planorb</name>
    <name type="synonym">Freshwater snail</name>
    <dbReference type="NCBI Taxonomy" id="112525"/>
    <lineage>
        <taxon>Eukaryota</taxon>
        <taxon>Metazoa</taxon>
        <taxon>Spiralia</taxon>
        <taxon>Lophotrochozoa</taxon>
        <taxon>Mollusca</taxon>
        <taxon>Gastropoda</taxon>
        <taxon>Heterobranchia</taxon>
        <taxon>Euthyneura</taxon>
        <taxon>Panpulmonata</taxon>
        <taxon>Hygrophila</taxon>
        <taxon>Lymnaeoidea</taxon>
        <taxon>Planorbidae</taxon>
        <taxon>Biomphalaria</taxon>
    </lineage>
</organism>
<dbReference type="Proteomes" id="UP001233172">
    <property type="component" value="Unassembled WGS sequence"/>
</dbReference>
<gene>
    <name evidence="3" type="ORF">Bpfe_022040</name>
</gene>
<accession>A0AAD8B5Y0</accession>
<dbReference type="PANTHER" id="PTHR24006:SF842">
    <property type="entry name" value="UBIQUITIN CARBOXYL-TERMINAL HYDROLASE 40"/>
    <property type="match status" value="1"/>
</dbReference>
<protein>
    <submittedName>
        <fullName evidence="3">Ubiquitin carboxyl-terminal hydrolase 40-like isoform X1</fullName>
    </submittedName>
</protein>
<dbReference type="Pfam" id="PF00443">
    <property type="entry name" value="UCH"/>
    <property type="match status" value="1"/>
</dbReference>
<dbReference type="GO" id="GO:0005634">
    <property type="term" value="C:nucleus"/>
    <property type="evidence" value="ECO:0007669"/>
    <property type="project" value="TreeGrafter"/>
</dbReference>
<dbReference type="PROSITE" id="PS00972">
    <property type="entry name" value="USP_1"/>
    <property type="match status" value="1"/>
</dbReference>
<dbReference type="PROSITE" id="PS50235">
    <property type="entry name" value="USP_3"/>
    <property type="match status" value="1"/>
</dbReference>
<reference evidence="3" key="2">
    <citation type="submission" date="2023-04" db="EMBL/GenBank/DDBJ databases">
        <authorList>
            <person name="Bu L."/>
            <person name="Lu L."/>
            <person name="Laidemitt M.R."/>
            <person name="Zhang S.M."/>
            <person name="Mutuku M."/>
            <person name="Mkoji G."/>
            <person name="Steinauer M."/>
            <person name="Loker E.S."/>
        </authorList>
    </citation>
    <scope>NUCLEOTIDE SEQUENCE</scope>
    <source>
        <strain evidence="3">KasaAsao</strain>
        <tissue evidence="3">Whole Snail</tissue>
    </source>
</reference>
<dbReference type="InterPro" id="IPR028889">
    <property type="entry name" value="USP"/>
</dbReference>
<dbReference type="EMBL" id="JASAOG010000136">
    <property type="protein sequence ID" value="KAK0048597.1"/>
    <property type="molecule type" value="Genomic_DNA"/>
</dbReference>
<dbReference type="InterPro" id="IPR057763">
    <property type="entry name" value="UBL_USP40"/>
</dbReference>
<dbReference type="Pfam" id="PF25822">
    <property type="entry name" value="UBL_USP40"/>
    <property type="match status" value="1"/>
</dbReference>
<dbReference type="AlphaFoldDB" id="A0AAD8B5Y0"/>
<proteinExistence type="predicted"/>
<evidence type="ECO:0000313" key="4">
    <source>
        <dbReference type="Proteomes" id="UP001233172"/>
    </source>
</evidence>
<dbReference type="GO" id="GO:0016579">
    <property type="term" value="P:protein deubiquitination"/>
    <property type="evidence" value="ECO:0007669"/>
    <property type="project" value="InterPro"/>
</dbReference>
<dbReference type="PANTHER" id="PTHR24006">
    <property type="entry name" value="UBIQUITIN CARBOXYL-TERMINAL HYDROLASE"/>
    <property type="match status" value="1"/>
</dbReference>
<dbReference type="SUPFAM" id="SSF54001">
    <property type="entry name" value="Cysteine proteinases"/>
    <property type="match status" value="1"/>
</dbReference>
<dbReference type="PROSITE" id="PS00973">
    <property type="entry name" value="USP_2"/>
    <property type="match status" value="1"/>
</dbReference>
<feature type="domain" description="USP" evidence="2">
    <location>
        <begin position="37"/>
        <end position="487"/>
    </location>
</feature>
<dbReference type="InterPro" id="IPR018200">
    <property type="entry name" value="USP_CS"/>
</dbReference>
<dbReference type="GO" id="GO:0005829">
    <property type="term" value="C:cytosol"/>
    <property type="evidence" value="ECO:0007669"/>
    <property type="project" value="TreeGrafter"/>
</dbReference>
<dbReference type="InterPro" id="IPR050164">
    <property type="entry name" value="Peptidase_C19"/>
</dbReference>
<evidence type="ECO:0000256" key="1">
    <source>
        <dbReference type="SAM" id="MobiDB-lite"/>
    </source>
</evidence>
<sequence length="1271" mass="142741">MFGNLFSENVPQQQSGVQGPIISIPSPPGPRLQYGLAGIDNQGSTCYLNSLLQTLFLTPEFRDRLFSLSDTELGCLKNTNNPSCRVRVIPLQLQRIFSQLLLSDQQSVSTTDLTNSFGWTNREEFQQHDVQELNRILFSAIEESLVGTTGQNILNELYHGTIVNQITCTKCKKISGREEDFLDLTLAVAGQPGLEAALRQCYCEVEKMDGKNQYKCETCQAYTDATKGAKLRNLPPVLTLSLLRFSYDLTKMTRYKENGRFTFPFDLDMSPYSEKGSVGDPDCQYELFSVVVHRGSAFGGHYFAYIRDIDNIGHWTPPETSPKVDPNTTGLDVIECQSPVDLIENILSKVSHGCMSVDKLCSEITKVTGVSWSKHFRKTHGPINKFLKSCDSFVYNPDSNWVSLRVSGGPKEDQQKEVSGSTPVTDCPLPVPNNNIRSIKKNLDDTPDEGYRWFSFNDSSVCPVFTRDLEKQFSGKESAYMLFYRKKSLCRPKEAQGSASYNIPIHLIKEVEDLNAALEKERQNYDIAVNKICVKVFLCTSFIKTDLLQLKPDITTESAMNIIEIDRRKAFQELRLLIHKLVEQLDVSELSVYRMKPRCGGFHLYEELKDEERILQSLDITSSTHLFVKFSDGQLKENLGEIGEHCEPVQFLVKNNEDDVMACVTLAKNKSPAELYQLVTNSVDLPVHLLQKTGCKQIETIPNSSDTTIDALGLKDGDILVIVKLDSNESKPSGETKIETVISSDSPNVDPDWSITLQSRLYESMSHTCKTIKFQSRSTSTIKEVKLRAMHLLNLENVSFDTVRLREDHKTLGLQPPLREGLTMVDAGLTNGVCLVLESGRSPQDFEASLFTNLISTHSICLMTVTVNKMMNGKLVCKKEFLVDRQLSVMGMLQAACKLMDCGNSQWYLSKTDMYGDSVEPLDDPTVTLMEALINDGDTLVLQQGTLIKKDQIALTLWLAPTVPTQSQIDGLNGSGDILHRREEEDKVMLELAAKLSLSDQKEVNLLMDCLCPNNMEPLYESLVINKSLGMDELKQALMDLDTFKTMRIPTCHFMRLRQLDTVRLRGVLRSNSQLFKHAGLRETIPLAVQILNSEETLGVHEVLLLIAQKIGSTRIYMPPRELVWNTSGGMGAGDLKRAIATRLSLPLHDVAIAKYNPETFTWSVLKDQSQKVGKNKGKKKSSGHKTNIKQAPYYVQDGDLIGVKILSLDKGILEVDDFSTQEDLNHLQQLKLIAEEKKRIREEKKLDSQDCCTAPPRQEVPLTIKVDKFS</sequence>
<dbReference type="Gene3D" id="3.90.70.10">
    <property type="entry name" value="Cysteine proteinases"/>
    <property type="match status" value="2"/>
</dbReference>
<name>A0AAD8B5Y0_BIOPF</name>